<sequence>MHLDPPYPREAICSVYVRRKSFTYAPGELKKFGGAAMIKMQLNFIVIELPLIRLGLASRVYDVDEMVVWGYEGAVVG</sequence>
<gene>
    <name evidence="1" type="ORF">E2C01_062096</name>
</gene>
<evidence type="ECO:0000313" key="1">
    <source>
        <dbReference type="EMBL" id="MPC67910.1"/>
    </source>
</evidence>
<accession>A0A5B7H711</accession>
<comment type="caution">
    <text evidence="1">The sequence shown here is derived from an EMBL/GenBank/DDBJ whole genome shotgun (WGS) entry which is preliminary data.</text>
</comment>
<dbReference type="Proteomes" id="UP000324222">
    <property type="component" value="Unassembled WGS sequence"/>
</dbReference>
<proteinExistence type="predicted"/>
<dbReference type="AlphaFoldDB" id="A0A5B7H711"/>
<evidence type="ECO:0000313" key="2">
    <source>
        <dbReference type="Proteomes" id="UP000324222"/>
    </source>
</evidence>
<name>A0A5B7H711_PORTR</name>
<protein>
    <submittedName>
        <fullName evidence="1">Uncharacterized protein</fullName>
    </submittedName>
</protein>
<organism evidence="1 2">
    <name type="scientific">Portunus trituberculatus</name>
    <name type="common">Swimming crab</name>
    <name type="synonym">Neptunus trituberculatus</name>
    <dbReference type="NCBI Taxonomy" id="210409"/>
    <lineage>
        <taxon>Eukaryota</taxon>
        <taxon>Metazoa</taxon>
        <taxon>Ecdysozoa</taxon>
        <taxon>Arthropoda</taxon>
        <taxon>Crustacea</taxon>
        <taxon>Multicrustacea</taxon>
        <taxon>Malacostraca</taxon>
        <taxon>Eumalacostraca</taxon>
        <taxon>Eucarida</taxon>
        <taxon>Decapoda</taxon>
        <taxon>Pleocyemata</taxon>
        <taxon>Brachyura</taxon>
        <taxon>Eubrachyura</taxon>
        <taxon>Portunoidea</taxon>
        <taxon>Portunidae</taxon>
        <taxon>Portuninae</taxon>
        <taxon>Portunus</taxon>
    </lineage>
</organism>
<reference evidence="1 2" key="1">
    <citation type="submission" date="2019-05" db="EMBL/GenBank/DDBJ databases">
        <title>Another draft genome of Portunus trituberculatus and its Hox gene families provides insights of decapod evolution.</title>
        <authorList>
            <person name="Jeong J.-H."/>
            <person name="Song I."/>
            <person name="Kim S."/>
            <person name="Choi T."/>
            <person name="Kim D."/>
            <person name="Ryu S."/>
            <person name="Kim W."/>
        </authorList>
    </citation>
    <scope>NUCLEOTIDE SEQUENCE [LARGE SCALE GENOMIC DNA]</scope>
    <source>
        <tissue evidence="1">Muscle</tissue>
    </source>
</reference>
<dbReference type="EMBL" id="VSRR010026963">
    <property type="protein sequence ID" value="MPC67910.1"/>
    <property type="molecule type" value="Genomic_DNA"/>
</dbReference>
<keyword evidence="2" id="KW-1185">Reference proteome</keyword>